<dbReference type="PANTHER" id="PTHR10039:SF5">
    <property type="entry name" value="NACHT DOMAIN-CONTAINING PROTEIN"/>
    <property type="match status" value="1"/>
</dbReference>
<dbReference type="Proteomes" id="UP000800082">
    <property type="component" value="Unassembled WGS sequence"/>
</dbReference>
<proteinExistence type="predicted"/>
<evidence type="ECO:0000313" key="2">
    <source>
        <dbReference type="Proteomes" id="UP000800082"/>
    </source>
</evidence>
<dbReference type="AlphaFoldDB" id="A0A6A5R446"/>
<name>A0A6A5R446_9PLEO</name>
<protein>
    <submittedName>
        <fullName evidence="1">Uncharacterized protein</fullName>
    </submittedName>
</protein>
<accession>A0A6A5R446</accession>
<dbReference type="EMBL" id="ML979026">
    <property type="protein sequence ID" value="KAF1922442.1"/>
    <property type="molecule type" value="Genomic_DNA"/>
</dbReference>
<dbReference type="OrthoDB" id="443402at2759"/>
<sequence>MVTTVKTCPQDSSADLHEEDWLRIVVCHKQALLLLAGACEDKASNSSHASLGAAIRLLSSSVQVQNKTNHEATKSEVSSCLETIGHIRSDLRQPKPSKAQLGGLVSPKLYHGNKISLTITEPEHIESKRALNLLTDKAKSLKLAIFIDDVDDFEGNHSDMSQFLRSLASDHIKLIISSRLIDACLEIFRDCPPLRLQDLTVRDMGLFVEGELSSHTDMVALLQTTFNPESPFRRFDIGQNPTYYSLDDTCGPTLTRRYLQRRLV</sequence>
<dbReference type="GeneID" id="54348068"/>
<evidence type="ECO:0000313" key="1">
    <source>
        <dbReference type="EMBL" id="KAF1922442.1"/>
    </source>
</evidence>
<organism evidence="1 2">
    <name type="scientific">Didymella exigua CBS 183.55</name>
    <dbReference type="NCBI Taxonomy" id="1150837"/>
    <lineage>
        <taxon>Eukaryota</taxon>
        <taxon>Fungi</taxon>
        <taxon>Dikarya</taxon>
        <taxon>Ascomycota</taxon>
        <taxon>Pezizomycotina</taxon>
        <taxon>Dothideomycetes</taxon>
        <taxon>Pleosporomycetidae</taxon>
        <taxon>Pleosporales</taxon>
        <taxon>Pleosporineae</taxon>
        <taxon>Didymellaceae</taxon>
        <taxon>Didymella</taxon>
    </lineage>
</organism>
<dbReference type="RefSeq" id="XP_033442695.1">
    <property type="nucleotide sequence ID" value="XM_033590402.1"/>
</dbReference>
<dbReference type="PANTHER" id="PTHR10039">
    <property type="entry name" value="AMELOGENIN"/>
    <property type="match status" value="1"/>
</dbReference>
<gene>
    <name evidence="1" type="ORF">M421DRAFT_411424</name>
</gene>
<reference evidence="1" key="1">
    <citation type="journal article" date="2020" name="Stud. Mycol.">
        <title>101 Dothideomycetes genomes: a test case for predicting lifestyles and emergence of pathogens.</title>
        <authorList>
            <person name="Haridas S."/>
            <person name="Albert R."/>
            <person name="Binder M."/>
            <person name="Bloem J."/>
            <person name="Labutti K."/>
            <person name="Salamov A."/>
            <person name="Andreopoulos B."/>
            <person name="Baker S."/>
            <person name="Barry K."/>
            <person name="Bills G."/>
            <person name="Bluhm B."/>
            <person name="Cannon C."/>
            <person name="Castanera R."/>
            <person name="Culley D."/>
            <person name="Daum C."/>
            <person name="Ezra D."/>
            <person name="Gonzalez J."/>
            <person name="Henrissat B."/>
            <person name="Kuo A."/>
            <person name="Liang C."/>
            <person name="Lipzen A."/>
            <person name="Lutzoni F."/>
            <person name="Magnuson J."/>
            <person name="Mondo S."/>
            <person name="Nolan M."/>
            <person name="Ohm R."/>
            <person name="Pangilinan J."/>
            <person name="Park H.-J."/>
            <person name="Ramirez L."/>
            <person name="Alfaro M."/>
            <person name="Sun H."/>
            <person name="Tritt A."/>
            <person name="Yoshinaga Y."/>
            <person name="Zwiers L.-H."/>
            <person name="Turgeon B."/>
            <person name="Goodwin S."/>
            <person name="Spatafora J."/>
            <person name="Crous P."/>
            <person name="Grigoriev I."/>
        </authorList>
    </citation>
    <scope>NUCLEOTIDE SEQUENCE</scope>
    <source>
        <strain evidence="1">CBS 183.55</strain>
    </source>
</reference>
<keyword evidence="2" id="KW-1185">Reference proteome</keyword>